<dbReference type="Proteomes" id="UP000652681">
    <property type="component" value="Unassembled WGS sequence"/>
</dbReference>
<dbReference type="EMBL" id="JACVEL010000013">
    <property type="protein sequence ID" value="MBC9813669.1"/>
    <property type="molecule type" value="Genomic_DNA"/>
</dbReference>
<comment type="caution">
    <text evidence="2">The sequence shown here is derived from an EMBL/GenBank/DDBJ whole genome shotgun (WGS) entry which is preliminary data.</text>
</comment>
<keyword evidence="3" id="KW-1185">Reference proteome</keyword>
<feature type="transmembrane region" description="Helical" evidence="1">
    <location>
        <begin position="7"/>
        <end position="28"/>
    </location>
</feature>
<evidence type="ECO:0000256" key="1">
    <source>
        <dbReference type="SAM" id="Phobius"/>
    </source>
</evidence>
<gene>
    <name evidence="2" type="ORF">H9Y05_14430</name>
</gene>
<sequence length="265" mass="30406">MSKWLKITGWSVFGVSVIVLLVMTQKVLKELPLQKPAIQISVEGENSFLTENELLSRLERNNLVFVNQRVRDLNPEKIERFIRKMEEVKNVTVYSSLSGNWNIEIELRRPIAHIFNLSGQSYFLDADGHTISSSSEHTARVLVVTGEIPDRYGSESVSDIINNDSLKTIRKLDDVYRISNYVCNDPLMRSLIGQIHRESNGDFVLIPLVGGQKIVFGSAFTEQDVAEKFEKLKIFYKEAIPFEGWNKYSEISLKYDKQIVCKKKE</sequence>
<evidence type="ECO:0000313" key="3">
    <source>
        <dbReference type="Proteomes" id="UP000652681"/>
    </source>
</evidence>
<keyword evidence="1" id="KW-0812">Transmembrane</keyword>
<proteinExistence type="predicted"/>
<evidence type="ECO:0000313" key="2">
    <source>
        <dbReference type="EMBL" id="MBC9813669.1"/>
    </source>
</evidence>
<name>A0A8J6P7U3_9FLAO</name>
<protein>
    <recommendedName>
        <fullName evidence="4">Cell division protein FtsQ</fullName>
    </recommendedName>
</protein>
<dbReference type="RefSeq" id="WP_163489992.1">
    <property type="nucleotide sequence ID" value="NZ_JACVEL010000013.1"/>
</dbReference>
<keyword evidence="1" id="KW-0472">Membrane</keyword>
<dbReference type="AlphaFoldDB" id="A0A8J6P7U3"/>
<organism evidence="2 3">
    <name type="scientific">Taishania pollutisoli</name>
    <dbReference type="NCBI Taxonomy" id="2766479"/>
    <lineage>
        <taxon>Bacteria</taxon>
        <taxon>Pseudomonadati</taxon>
        <taxon>Bacteroidota</taxon>
        <taxon>Flavobacteriia</taxon>
        <taxon>Flavobacteriales</taxon>
        <taxon>Crocinitomicaceae</taxon>
        <taxon>Taishania</taxon>
    </lineage>
</organism>
<reference evidence="2" key="1">
    <citation type="submission" date="2020-09" db="EMBL/GenBank/DDBJ databases">
        <title>Taishania pollutisoli gen. nov., sp. nov., Isolated from Tetrabromobisphenol A-Contaminated Soil.</title>
        <authorList>
            <person name="Chen Q."/>
        </authorList>
    </citation>
    <scope>NUCLEOTIDE SEQUENCE</scope>
    <source>
        <strain evidence="2">CZZ-1</strain>
    </source>
</reference>
<accession>A0A8J6P7U3</accession>
<keyword evidence="1" id="KW-1133">Transmembrane helix</keyword>
<evidence type="ECO:0008006" key="4">
    <source>
        <dbReference type="Google" id="ProtNLM"/>
    </source>
</evidence>